<organism evidence="3 6">
    <name type="scientific">Hamiltosporidium tvaerminnensis</name>
    <dbReference type="NCBI Taxonomy" id="1176355"/>
    <lineage>
        <taxon>Eukaryota</taxon>
        <taxon>Fungi</taxon>
        <taxon>Fungi incertae sedis</taxon>
        <taxon>Microsporidia</taxon>
        <taxon>Dubosqiidae</taxon>
        <taxon>Hamiltosporidium</taxon>
    </lineage>
</organism>
<sequence>MHFKTQMITCIFCYLSLFTSVMCSVDEEKPGSESQVLQVPAIEADGRQLLEATQDTEAVEPKEAVESTEAVKALNLEDPEQETEKILDEDNEKESQGEGVVRSGEIKDELDRYANPQGYDVAEHGEANEGRSSPCGPAL</sequence>
<keyword evidence="2" id="KW-0732">Signal</keyword>
<reference evidence="5 6" key="1">
    <citation type="submission" date="2017-12" db="EMBL/GenBank/DDBJ databases">
        <authorList>
            <person name="Pombert J.-F."/>
            <person name="Haag K.L."/>
            <person name="Ebert D."/>
        </authorList>
    </citation>
    <scope>NUCLEOTIDE SEQUENCE [LARGE SCALE GENOMIC DNA]</scope>
    <source>
        <strain evidence="3">FI-OER-3-3</strain>
        <strain evidence="4">IL-G-3</strain>
    </source>
</reference>
<feature type="region of interest" description="Disordered" evidence="1">
    <location>
        <begin position="54"/>
        <end position="139"/>
    </location>
</feature>
<dbReference type="VEuPathDB" id="MicrosporidiaDB:CWI37_1401p0020"/>
<keyword evidence="5" id="KW-1185">Reference proteome</keyword>
<proteinExistence type="predicted"/>
<evidence type="ECO:0000313" key="6">
    <source>
        <dbReference type="Proteomes" id="UP000292362"/>
    </source>
</evidence>
<evidence type="ECO:0000256" key="2">
    <source>
        <dbReference type="SAM" id="SignalP"/>
    </source>
</evidence>
<accession>A0A4Q9KWL0</accession>
<evidence type="ECO:0000256" key="1">
    <source>
        <dbReference type="SAM" id="MobiDB-lite"/>
    </source>
</evidence>
<dbReference type="VEuPathDB" id="MicrosporidiaDB:CWI38_1312p0020"/>
<gene>
    <name evidence="3" type="ORF">CWI37_1401p0020</name>
    <name evidence="4" type="ORF">CWI38_1312p0020</name>
</gene>
<feature type="chain" id="PRO_5036357704" evidence="2">
    <location>
        <begin position="24"/>
        <end position="139"/>
    </location>
</feature>
<evidence type="ECO:0000313" key="4">
    <source>
        <dbReference type="EMBL" id="TBU11232.1"/>
    </source>
</evidence>
<evidence type="ECO:0000313" key="5">
    <source>
        <dbReference type="Proteomes" id="UP000292282"/>
    </source>
</evidence>
<comment type="caution">
    <text evidence="3">The sequence shown here is derived from an EMBL/GenBank/DDBJ whole genome shotgun (WGS) entry which is preliminary data.</text>
</comment>
<dbReference type="EMBL" id="PITK01001312">
    <property type="protein sequence ID" value="TBU11232.1"/>
    <property type="molecule type" value="Genomic_DNA"/>
</dbReference>
<protein>
    <submittedName>
        <fullName evidence="3">Uncharacterized protein</fullName>
    </submittedName>
</protein>
<feature type="compositionally biased region" description="Basic and acidic residues" evidence="1">
    <location>
        <begin position="82"/>
        <end position="96"/>
    </location>
</feature>
<dbReference type="AlphaFoldDB" id="A0A4Q9KWL0"/>
<evidence type="ECO:0000313" key="3">
    <source>
        <dbReference type="EMBL" id="TBT99276.1"/>
    </source>
</evidence>
<name>A0A4Q9KWL0_9MICR</name>
<dbReference type="EMBL" id="PITJ01001401">
    <property type="protein sequence ID" value="TBT99276.1"/>
    <property type="molecule type" value="Genomic_DNA"/>
</dbReference>
<dbReference type="Proteomes" id="UP000292362">
    <property type="component" value="Unassembled WGS sequence"/>
</dbReference>
<feature type="signal peptide" evidence="2">
    <location>
        <begin position="1"/>
        <end position="23"/>
    </location>
</feature>
<dbReference type="Proteomes" id="UP000292282">
    <property type="component" value="Unassembled WGS sequence"/>
</dbReference>